<feature type="region of interest" description="Disordered" evidence="3">
    <location>
        <begin position="130"/>
        <end position="151"/>
    </location>
</feature>
<gene>
    <name evidence="2" type="primary">gatD</name>
    <name evidence="5" type="ORF">FYJ87_00840</name>
</gene>
<dbReference type="EMBL" id="VSZI01000001">
    <property type="protein sequence ID" value="TYR19605.1"/>
    <property type="molecule type" value="Genomic_DNA"/>
</dbReference>
<proteinExistence type="inferred from homology"/>
<evidence type="ECO:0000313" key="5">
    <source>
        <dbReference type="EMBL" id="TYR19605.1"/>
    </source>
</evidence>
<evidence type="ECO:0000256" key="2">
    <source>
        <dbReference type="HAMAP-Rule" id="MF_02213"/>
    </source>
</evidence>
<feature type="active site" evidence="2">
    <location>
        <position position="244"/>
    </location>
</feature>
<keyword evidence="2" id="KW-0133">Cell shape</keyword>
<comment type="subunit">
    <text evidence="2">Forms a heterodimer with MurT.</text>
</comment>
<dbReference type="InterPro" id="IPR043702">
    <property type="entry name" value="Lipid_II_synth_GatD"/>
</dbReference>
<keyword evidence="2" id="KW-0961">Cell wall biogenesis/degradation</keyword>
<name>A0A5D4FWI6_9CORY</name>
<dbReference type="EC" id="3.5.1.2" evidence="2"/>
<comment type="function">
    <text evidence="2">The lipid II isoglutaminyl synthase complex catalyzes the formation of alpha-D-isoglutamine in the cell wall lipid II stem peptide. The GatD subunit catalyzes the hydrolysis of glutamine to glutamate and ammonia. The resulting ammonia molecule is channeled to the active site of MurT.</text>
</comment>
<comment type="catalytic activity">
    <reaction evidence="2">
        <text>beta-D-GlcNAc-(1-&gt;4)-Mur2Ac(oyl-L-Ala-gamma-D-Glu-L-Lys-D-Ala-D-Ala)-di-trans,octa-cis-undecaprenyl diphosphate + L-glutamine + ATP + H2O = beta-D-GlcNAc-(1-&gt;4)-Mur2Ac(oyl-L-Ala-D-isoglutaminyl-L-Lys-D-Ala-D-Ala)-di-trans,octa-cis-undecaprenyl diphosphate + L-glutamate + ADP + phosphate + H(+)</text>
        <dbReference type="Rhea" id="RHEA:57928"/>
        <dbReference type="ChEBI" id="CHEBI:15377"/>
        <dbReference type="ChEBI" id="CHEBI:15378"/>
        <dbReference type="ChEBI" id="CHEBI:29985"/>
        <dbReference type="ChEBI" id="CHEBI:30616"/>
        <dbReference type="ChEBI" id="CHEBI:43474"/>
        <dbReference type="ChEBI" id="CHEBI:58359"/>
        <dbReference type="ChEBI" id="CHEBI:60033"/>
        <dbReference type="ChEBI" id="CHEBI:62233"/>
        <dbReference type="ChEBI" id="CHEBI:456216"/>
        <dbReference type="EC" id="6.3.5.13"/>
    </reaction>
</comment>
<feature type="compositionally biased region" description="Gly residues" evidence="3">
    <location>
        <begin position="318"/>
        <end position="347"/>
    </location>
</feature>
<keyword evidence="2" id="KW-0378">Hydrolase</keyword>
<comment type="catalytic activity">
    <reaction evidence="2">
        <text>L-glutamine + H2O = L-glutamate + NH4(+)</text>
        <dbReference type="Rhea" id="RHEA:15889"/>
        <dbReference type="ChEBI" id="CHEBI:15377"/>
        <dbReference type="ChEBI" id="CHEBI:28938"/>
        <dbReference type="ChEBI" id="CHEBI:29985"/>
        <dbReference type="ChEBI" id="CHEBI:58359"/>
        <dbReference type="EC" id="3.5.1.2"/>
    </reaction>
</comment>
<dbReference type="AlphaFoldDB" id="A0A5D4FWI6"/>
<dbReference type="GO" id="GO:0071555">
    <property type="term" value="P:cell wall organization"/>
    <property type="evidence" value="ECO:0007669"/>
    <property type="project" value="UniProtKB-KW"/>
</dbReference>
<feature type="compositionally biased region" description="Gly residues" evidence="3">
    <location>
        <begin position="138"/>
        <end position="148"/>
    </location>
</feature>
<dbReference type="PANTHER" id="PTHR21343">
    <property type="entry name" value="DETHIOBIOTIN SYNTHETASE"/>
    <property type="match status" value="1"/>
</dbReference>
<evidence type="ECO:0000313" key="6">
    <source>
        <dbReference type="Proteomes" id="UP000324726"/>
    </source>
</evidence>
<dbReference type="GO" id="GO:0140282">
    <property type="term" value="F:carbon-nitrogen ligase activity on lipid II"/>
    <property type="evidence" value="ECO:0007669"/>
    <property type="project" value="UniProtKB-UniRule"/>
</dbReference>
<dbReference type="EC" id="6.3.5.13" evidence="2"/>
<dbReference type="Pfam" id="PF07685">
    <property type="entry name" value="GATase_3"/>
    <property type="match status" value="1"/>
</dbReference>
<keyword evidence="1 2" id="KW-0315">Glutamine amidotransferase</keyword>
<reference evidence="5 6" key="1">
    <citation type="submission" date="2019-08" db="EMBL/GenBank/DDBJ databases">
        <title>Draft genome of C. urealyticum strain VH4248.</title>
        <authorList>
            <person name="Navas J."/>
        </authorList>
    </citation>
    <scope>NUCLEOTIDE SEQUENCE [LARGE SCALE GENOMIC DNA]</scope>
    <source>
        <strain evidence="5 6">VH4248</strain>
    </source>
</reference>
<feature type="compositionally biased region" description="Low complexity" evidence="3">
    <location>
        <begin position="298"/>
        <end position="317"/>
    </location>
</feature>
<dbReference type="Proteomes" id="UP000324726">
    <property type="component" value="Unassembled WGS sequence"/>
</dbReference>
<feature type="domain" description="CobB/CobQ-like glutamine amidotransferase" evidence="4">
    <location>
        <begin position="6"/>
        <end position="251"/>
    </location>
</feature>
<accession>A0A5D4FWI6</accession>
<protein>
    <recommendedName>
        <fullName evidence="2">Lipid II isoglutaminyl synthase (glutamine-hydrolyzing) subunit GatD</fullName>
        <ecNumber evidence="2">6.3.5.13</ecNumber>
    </recommendedName>
    <alternativeName>
        <fullName evidence="2">Lipid II isoglutaminyl synthase glutaminase subunit</fullName>
        <ecNumber evidence="2">3.5.1.2</ecNumber>
    </alternativeName>
</protein>
<dbReference type="GO" id="GO:0008360">
    <property type="term" value="P:regulation of cell shape"/>
    <property type="evidence" value="ECO:0007669"/>
    <property type="project" value="UniProtKB-KW"/>
</dbReference>
<dbReference type="PANTHER" id="PTHR21343:SF9">
    <property type="entry name" value="LIPID II ISOGLUTAMINYL SYNTHASE (GLUTAMINE-HYDROLYZING) SUBUNIT GATD"/>
    <property type="match status" value="1"/>
</dbReference>
<evidence type="ECO:0000259" key="4">
    <source>
        <dbReference type="Pfam" id="PF07685"/>
    </source>
</evidence>
<dbReference type="SUPFAM" id="SSF52317">
    <property type="entry name" value="Class I glutamine amidotransferase-like"/>
    <property type="match status" value="1"/>
</dbReference>
<comment type="pathway">
    <text evidence="2">Cell wall biogenesis; peptidoglycan biosynthesis.</text>
</comment>
<feature type="region of interest" description="Disordered" evidence="3">
    <location>
        <begin position="289"/>
        <end position="355"/>
    </location>
</feature>
<comment type="caution">
    <text evidence="5">The sequence shown here is derived from an EMBL/GenBank/DDBJ whole genome shotgun (WGS) entry which is preliminary data.</text>
</comment>
<feature type="active site" description="Nucleophile" evidence="2">
    <location>
        <position position="92"/>
    </location>
</feature>
<dbReference type="InterPro" id="IPR029062">
    <property type="entry name" value="Class_I_gatase-like"/>
</dbReference>
<evidence type="ECO:0000256" key="3">
    <source>
        <dbReference type="SAM" id="MobiDB-lite"/>
    </source>
</evidence>
<organism evidence="5 6">
    <name type="scientific">Corynebacterium urealyticum</name>
    <dbReference type="NCBI Taxonomy" id="43771"/>
    <lineage>
        <taxon>Bacteria</taxon>
        <taxon>Bacillati</taxon>
        <taxon>Actinomycetota</taxon>
        <taxon>Actinomycetes</taxon>
        <taxon>Mycobacteriales</taxon>
        <taxon>Corynebacteriaceae</taxon>
        <taxon>Corynebacterium</taxon>
    </lineage>
</organism>
<comment type="similarity">
    <text evidence="2">Belongs to the CobB/CobQ family. GatD subfamily.</text>
</comment>
<keyword evidence="2" id="KW-0436">Ligase</keyword>
<dbReference type="PROSITE" id="PS51274">
    <property type="entry name" value="GATASE_COBBQ"/>
    <property type="match status" value="1"/>
</dbReference>
<dbReference type="Gene3D" id="3.40.50.880">
    <property type="match status" value="1"/>
</dbReference>
<dbReference type="GO" id="GO:0009252">
    <property type="term" value="P:peptidoglycan biosynthetic process"/>
    <property type="evidence" value="ECO:0007669"/>
    <property type="project" value="UniProtKB-UniRule"/>
</dbReference>
<dbReference type="HAMAP" id="MF_02213">
    <property type="entry name" value="Lipid_II_synth_GatD"/>
    <property type="match status" value="1"/>
</dbReference>
<dbReference type="UniPathway" id="UPA00219"/>
<dbReference type="InterPro" id="IPR011698">
    <property type="entry name" value="GATase_3"/>
</dbReference>
<sequence>MAELNIGLVLPDVLGTYGDDGNALVLRQRARLRGITAEIHTIRYGEAVPETLDVYTLGGGEDVAQLLAAEHLRADGGLVRAAESGRPVLAICAGLQVLGESFHAGGKLAEGLGLLDATTSQLGERMIGELHSEPYRPGGDGDGAGAGAGASADGANAGNGANAQSLAADLNELTEPLTGFANHMGATILGPDARPLGILRARGGMVGNTDAHGVEAADVVVKDSEKQQRYEGAVQGSVIATYMHGPALARNPQLADVLLARALGTTVAELPELGAGSIAEFEGVPAGDAGHGAGSAGNAGRAGNADQGASRATSAGRTGAGAGVGTRAGRADGGAGAGRGAGTGAGSPDGRDFAAQLTAEVEQLRRERLS</sequence>
<keyword evidence="2" id="KW-0573">Peptidoglycan synthesis</keyword>
<feature type="binding site" evidence="2">
    <location>
        <position position="125"/>
    </location>
    <ligand>
        <name>substrate</name>
    </ligand>
</feature>
<dbReference type="GO" id="GO:0004359">
    <property type="term" value="F:glutaminase activity"/>
    <property type="evidence" value="ECO:0007669"/>
    <property type="project" value="UniProtKB-UniRule"/>
</dbReference>
<evidence type="ECO:0000256" key="1">
    <source>
        <dbReference type="ARBA" id="ARBA00022962"/>
    </source>
</evidence>